<comment type="similarity">
    <text evidence="2 9">Belongs to the SSU72 phosphatase family.</text>
</comment>
<keyword evidence="4 9" id="KW-0378">Hydrolase</keyword>
<sequence>MGRVKYAVICSSNQNRSMEAHALLSKKGFDVCSYGSGNNVKLPGPTPDQPNVYEFNTPYNDIYAELASKDNAFYTGNGILSMLDRNRKIKTAPERFADAKPLFDVIITCEERVFDQVLEVLEARDSRTFRPVHIINIDIKDNHEEATVGAALIFKMCQAFDQADDLEVKIEEVLDEFQRKHARTLLHSIAFY</sequence>
<evidence type="ECO:0000256" key="9">
    <source>
        <dbReference type="RuleBase" id="RU369031"/>
    </source>
</evidence>
<evidence type="ECO:0000256" key="8">
    <source>
        <dbReference type="ARBA" id="ARBA00048336"/>
    </source>
</evidence>
<name>A0A0D2WNJ3_CAPO3</name>
<evidence type="ECO:0000256" key="1">
    <source>
        <dbReference type="ARBA" id="ARBA00004123"/>
    </source>
</evidence>
<dbReference type="PhylomeDB" id="A0A0D2WNJ3"/>
<accession>A0A0D2WNJ3</accession>
<dbReference type="InterPro" id="IPR006811">
    <property type="entry name" value="RNA_pol_II_suA"/>
</dbReference>
<comment type="catalytic activity">
    <reaction evidence="7 9">
        <text>O-phospho-L-seryl-[protein] + H2O = L-seryl-[protein] + phosphate</text>
        <dbReference type="Rhea" id="RHEA:20629"/>
        <dbReference type="Rhea" id="RHEA-COMP:9863"/>
        <dbReference type="Rhea" id="RHEA-COMP:11604"/>
        <dbReference type="ChEBI" id="CHEBI:15377"/>
        <dbReference type="ChEBI" id="CHEBI:29999"/>
        <dbReference type="ChEBI" id="CHEBI:43474"/>
        <dbReference type="ChEBI" id="CHEBI:83421"/>
        <dbReference type="EC" id="3.1.3.16"/>
    </reaction>
</comment>
<dbReference type="Pfam" id="PF04722">
    <property type="entry name" value="Ssu72"/>
    <property type="match status" value="1"/>
</dbReference>
<evidence type="ECO:0000256" key="2">
    <source>
        <dbReference type="ARBA" id="ARBA00008978"/>
    </source>
</evidence>
<dbReference type="EC" id="3.1.3.16" evidence="9"/>
<evidence type="ECO:0000256" key="3">
    <source>
        <dbReference type="ARBA" id="ARBA00022664"/>
    </source>
</evidence>
<dbReference type="OrthoDB" id="57957at2759"/>
<dbReference type="GO" id="GO:0005634">
    <property type="term" value="C:nucleus"/>
    <property type="evidence" value="ECO:0007669"/>
    <property type="project" value="UniProtKB-SubCell"/>
</dbReference>
<keyword evidence="6 9" id="KW-0539">Nucleus</keyword>
<evidence type="ECO:0000256" key="6">
    <source>
        <dbReference type="ARBA" id="ARBA00023242"/>
    </source>
</evidence>
<dbReference type="FunFam" id="3.40.50.2300:FF:000066">
    <property type="entry name" value="RNA polymerase II subunit A C-terminal domain phosphatase SSU72"/>
    <property type="match status" value="1"/>
</dbReference>
<dbReference type="eggNOG" id="KOG2424">
    <property type="taxonomic scope" value="Eukaryota"/>
</dbReference>
<gene>
    <name evidence="10" type="ORF">CAOG_003615</name>
</gene>
<dbReference type="GO" id="GO:0008420">
    <property type="term" value="F:RNA polymerase II CTD heptapeptide repeat phosphatase activity"/>
    <property type="evidence" value="ECO:0007669"/>
    <property type="project" value="UniProtKB-ARBA"/>
</dbReference>
<organism evidence="10 11">
    <name type="scientific">Capsaspora owczarzaki (strain ATCC 30864)</name>
    <dbReference type="NCBI Taxonomy" id="595528"/>
    <lineage>
        <taxon>Eukaryota</taxon>
        <taxon>Filasterea</taxon>
        <taxon>Capsaspora</taxon>
    </lineage>
</organism>
<dbReference type="AlphaFoldDB" id="A0A0D2WNJ3"/>
<proteinExistence type="inferred from homology"/>
<dbReference type="Gene3D" id="3.40.50.2300">
    <property type="match status" value="2"/>
</dbReference>
<dbReference type="FunFam" id="3.40.50.2300:FF:000039">
    <property type="entry name" value="RNA polymerase II subunit A C-terminal domain phosphatase"/>
    <property type="match status" value="1"/>
</dbReference>
<evidence type="ECO:0000313" key="10">
    <source>
        <dbReference type="EMBL" id="KJE92700.1"/>
    </source>
</evidence>
<dbReference type="FunCoup" id="A0A0D2WNJ3">
    <property type="interactions" value="504"/>
</dbReference>
<dbReference type="Proteomes" id="UP000008743">
    <property type="component" value="Unassembled WGS sequence"/>
</dbReference>
<keyword evidence="5 9" id="KW-0904">Protein phosphatase</keyword>
<comment type="function">
    <text evidence="9">Protein phosphatase that catalyzes the dephosphorylation of the C-terminal domain of RNA polymerase II. Plays a role in RNA processing and termination.</text>
</comment>
<evidence type="ECO:0000256" key="7">
    <source>
        <dbReference type="ARBA" id="ARBA00047761"/>
    </source>
</evidence>
<comment type="catalytic activity">
    <reaction evidence="8 9">
        <text>O-phospho-L-threonyl-[protein] + H2O = L-threonyl-[protein] + phosphate</text>
        <dbReference type="Rhea" id="RHEA:47004"/>
        <dbReference type="Rhea" id="RHEA-COMP:11060"/>
        <dbReference type="Rhea" id="RHEA-COMP:11605"/>
        <dbReference type="ChEBI" id="CHEBI:15377"/>
        <dbReference type="ChEBI" id="CHEBI:30013"/>
        <dbReference type="ChEBI" id="CHEBI:43474"/>
        <dbReference type="ChEBI" id="CHEBI:61977"/>
        <dbReference type="EC" id="3.1.3.16"/>
    </reaction>
</comment>
<keyword evidence="3 9" id="KW-0507">mRNA processing</keyword>
<evidence type="ECO:0000256" key="5">
    <source>
        <dbReference type="ARBA" id="ARBA00022912"/>
    </source>
</evidence>
<comment type="subcellular location">
    <subcellularLocation>
        <location evidence="1 9">Nucleus</location>
    </subcellularLocation>
</comment>
<evidence type="ECO:0000313" key="11">
    <source>
        <dbReference type="Proteomes" id="UP000008743"/>
    </source>
</evidence>
<protein>
    <recommendedName>
        <fullName evidence="9">RNA polymerase II subunit A C-terminal domain phosphatase SSU72</fullName>
        <shortName evidence="9">CTD phosphatase SSU72</shortName>
        <ecNumber evidence="9">3.1.3.16</ecNumber>
    </recommendedName>
</protein>
<dbReference type="EMBL" id="KE346364">
    <property type="protein sequence ID" value="KJE92700.1"/>
    <property type="molecule type" value="Genomic_DNA"/>
</dbReference>
<dbReference type="PANTHER" id="PTHR20383">
    <property type="entry name" value="RNA POLYMERASE II SUBUNIT A C-TERMINAL DOMAIN PHOSPHATASE"/>
    <property type="match status" value="1"/>
</dbReference>
<dbReference type="STRING" id="595528.A0A0D2WNJ3"/>
<dbReference type="GO" id="GO:0031124">
    <property type="term" value="P:mRNA 3'-end processing"/>
    <property type="evidence" value="ECO:0007669"/>
    <property type="project" value="UniProtKB-ARBA"/>
</dbReference>
<keyword evidence="11" id="KW-1185">Reference proteome</keyword>
<evidence type="ECO:0000256" key="4">
    <source>
        <dbReference type="ARBA" id="ARBA00022801"/>
    </source>
</evidence>
<dbReference type="InParanoid" id="A0A0D2WNJ3"/>
<reference evidence="11" key="1">
    <citation type="submission" date="2011-02" db="EMBL/GenBank/DDBJ databases">
        <title>The Genome Sequence of Capsaspora owczarzaki ATCC 30864.</title>
        <authorList>
            <person name="Russ C."/>
            <person name="Cuomo C."/>
            <person name="Burger G."/>
            <person name="Gray M.W."/>
            <person name="Holland P.W.H."/>
            <person name="King N."/>
            <person name="Lang F.B.F."/>
            <person name="Roger A.J."/>
            <person name="Ruiz-Trillo I."/>
            <person name="Young S.K."/>
            <person name="Zeng Q."/>
            <person name="Gargeya S."/>
            <person name="Alvarado L."/>
            <person name="Berlin A."/>
            <person name="Chapman S.B."/>
            <person name="Chen Z."/>
            <person name="Freedman E."/>
            <person name="Gellesch M."/>
            <person name="Goldberg J."/>
            <person name="Griggs A."/>
            <person name="Gujja S."/>
            <person name="Heilman E."/>
            <person name="Heiman D."/>
            <person name="Howarth C."/>
            <person name="Mehta T."/>
            <person name="Neiman D."/>
            <person name="Pearson M."/>
            <person name="Roberts A."/>
            <person name="Saif S."/>
            <person name="Shea T."/>
            <person name="Shenoy N."/>
            <person name="Sisk P."/>
            <person name="Stolte C."/>
            <person name="Sykes S."/>
            <person name="White J."/>
            <person name="Yandava C."/>
            <person name="Haas B."/>
            <person name="Nusbaum C."/>
            <person name="Birren B."/>
        </authorList>
    </citation>
    <scope>NUCLEOTIDE SEQUENCE</scope>
    <source>
        <strain evidence="11">ATCC 30864</strain>
    </source>
</reference>